<dbReference type="Pfam" id="PF02221">
    <property type="entry name" value="E1_DerP2_DerF2"/>
    <property type="match status" value="1"/>
</dbReference>
<dbReference type="PANTHER" id="PTHR11306:SF0">
    <property type="entry name" value="PHOSPHATIDYLGLYCEROL_PHOSPHATIDYLINOSITOL TRANSFER PROTEIN"/>
    <property type="match status" value="1"/>
</dbReference>
<name>A0A9P8HUH0_9PEZI</name>
<dbReference type="PANTHER" id="PTHR11306">
    <property type="entry name" value="NIEMANN PICK TYPE C2 PROTEIN NPC2-RELATED"/>
    <property type="match status" value="1"/>
</dbReference>
<organism evidence="10 11">
    <name type="scientific">Glutinoglossum americanum</name>
    <dbReference type="NCBI Taxonomy" id="1670608"/>
    <lineage>
        <taxon>Eukaryota</taxon>
        <taxon>Fungi</taxon>
        <taxon>Dikarya</taxon>
        <taxon>Ascomycota</taxon>
        <taxon>Pezizomycotina</taxon>
        <taxon>Geoglossomycetes</taxon>
        <taxon>Geoglossales</taxon>
        <taxon>Geoglossaceae</taxon>
        <taxon>Glutinoglossum</taxon>
    </lineage>
</organism>
<dbReference type="GO" id="GO:0032366">
    <property type="term" value="P:intracellular sterol transport"/>
    <property type="evidence" value="ECO:0007669"/>
    <property type="project" value="InterPro"/>
</dbReference>
<evidence type="ECO:0000259" key="9">
    <source>
        <dbReference type="SMART" id="SM00737"/>
    </source>
</evidence>
<evidence type="ECO:0000256" key="4">
    <source>
        <dbReference type="ARBA" id="ARBA00016056"/>
    </source>
</evidence>
<keyword evidence="6 8" id="KW-0732">Signal</keyword>
<dbReference type="InterPro" id="IPR033917">
    <property type="entry name" value="ML_PG-PI_TP"/>
</dbReference>
<sequence length="169" mass="18482">MKLYCTLLSLLLSTLVAADSLSFFGGSQRILDGNLVIPGDSPMEHCRPSFEDDILTIERIDLTPNPPVPGQTLLIEARGTLSEEVLEGAYVNLQVKYGLIRLVNTRADLCEQIKNVDMECPLKEGDAVMKKEVDIPKEIPPGQYTVLADVFTADNKAITCLTAQISFGV</sequence>
<dbReference type="CDD" id="cd00917">
    <property type="entry name" value="PG-PI_TP"/>
    <property type="match status" value="1"/>
</dbReference>
<dbReference type="AlphaFoldDB" id="A0A9P8HUH0"/>
<comment type="caution">
    <text evidence="10">The sequence shown here is derived from an EMBL/GenBank/DDBJ whole genome shotgun (WGS) entry which is preliminary data.</text>
</comment>
<dbReference type="FunFam" id="2.60.40.770:FF:000004">
    <property type="entry name" value="Phosphatidylglycerol/phosphatidylinositol transfer protein"/>
    <property type="match status" value="1"/>
</dbReference>
<evidence type="ECO:0000256" key="6">
    <source>
        <dbReference type="ARBA" id="ARBA00022729"/>
    </source>
</evidence>
<dbReference type="SMART" id="SM00737">
    <property type="entry name" value="ML"/>
    <property type="match status" value="1"/>
</dbReference>
<comment type="similarity">
    <text evidence="2">Belongs to the NPC2 family.</text>
</comment>
<keyword evidence="5" id="KW-0813">Transport</keyword>
<comment type="function">
    <text evidence="1">Catalyzes the intermembrane transfer of phosphatidylglycerol and phosphatidylinositol.</text>
</comment>
<feature type="signal peptide" evidence="8">
    <location>
        <begin position="1"/>
        <end position="18"/>
    </location>
</feature>
<evidence type="ECO:0000256" key="2">
    <source>
        <dbReference type="ARBA" id="ARBA00006370"/>
    </source>
</evidence>
<feature type="domain" description="MD-2-related lipid-recognition" evidence="9">
    <location>
        <begin position="43"/>
        <end position="165"/>
    </location>
</feature>
<keyword evidence="11" id="KW-1185">Reference proteome</keyword>
<evidence type="ECO:0000313" key="10">
    <source>
        <dbReference type="EMBL" id="KAH0534214.1"/>
    </source>
</evidence>
<dbReference type="InterPro" id="IPR003172">
    <property type="entry name" value="ML_dom"/>
</dbReference>
<dbReference type="SUPFAM" id="SSF81296">
    <property type="entry name" value="E set domains"/>
    <property type="match status" value="1"/>
</dbReference>
<feature type="chain" id="PRO_5040508585" description="Phosphatidylglycerol/phosphatidylinositol transfer protein" evidence="8">
    <location>
        <begin position="19"/>
        <end position="169"/>
    </location>
</feature>
<evidence type="ECO:0000256" key="8">
    <source>
        <dbReference type="SAM" id="SignalP"/>
    </source>
</evidence>
<evidence type="ECO:0000256" key="7">
    <source>
        <dbReference type="ARBA" id="ARBA00023055"/>
    </source>
</evidence>
<dbReference type="InterPro" id="IPR014756">
    <property type="entry name" value="Ig_E-set"/>
</dbReference>
<dbReference type="EMBL" id="JAGHQL010000258">
    <property type="protein sequence ID" value="KAH0534214.1"/>
    <property type="molecule type" value="Genomic_DNA"/>
</dbReference>
<evidence type="ECO:0000256" key="5">
    <source>
        <dbReference type="ARBA" id="ARBA00022448"/>
    </source>
</evidence>
<proteinExistence type="inferred from homology"/>
<evidence type="ECO:0000256" key="1">
    <source>
        <dbReference type="ARBA" id="ARBA00002053"/>
    </source>
</evidence>
<dbReference type="Gene3D" id="2.60.40.770">
    <property type="match status" value="1"/>
</dbReference>
<keyword evidence="7" id="KW-0445">Lipid transport</keyword>
<accession>A0A9P8HUH0</accession>
<dbReference type="OrthoDB" id="6409159at2759"/>
<protein>
    <recommendedName>
        <fullName evidence="4">Phosphatidylglycerol/phosphatidylinositol transfer protein</fullName>
    </recommendedName>
</protein>
<evidence type="ECO:0000256" key="3">
    <source>
        <dbReference type="ARBA" id="ARBA00011245"/>
    </source>
</evidence>
<evidence type="ECO:0000313" key="11">
    <source>
        <dbReference type="Proteomes" id="UP000698800"/>
    </source>
</evidence>
<gene>
    <name evidence="10" type="ORF">FGG08_007190</name>
</gene>
<dbReference type="InterPro" id="IPR039670">
    <property type="entry name" value="NPC2-like"/>
</dbReference>
<reference evidence="10" key="1">
    <citation type="submission" date="2021-03" db="EMBL/GenBank/DDBJ databases">
        <title>Comparative genomics and phylogenomic investigation of the class Geoglossomycetes provide insights into ecological specialization and systematics.</title>
        <authorList>
            <person name="Melie T."/>
            <person name="Pirro S."/>
            <person name="Miller A.N."/>
            <person name="Quandt A."/>
        </authorList>
    </citation>
    <scope>NUCLEOTIDE SEQUENCE</scope>
    <source>
        <strain evidence="10">GBOQ0MN5Z8</strain>
    </source>
</reference>
<comment type="subunit">
    <text evidence="3">Monomer.</text>
</comment>
<dbReference type="Proteomes" id="UP000698800">
    <property type="component" value="Unassembled WGS sequence"/>
</dbReference>
<dbReference type="GO" id="GO:0032934">
    <property type="term" value="F:sterol binding"/>
    <property type="evidence" value="ECO:0007669"/>
    <property type="project" value="InterPro"/>
</dbReference>